<reference evidence="3" key="1">
    <citation type="journal article" date="2023" name="Mol. Phylogenet. Evol.">
        <title>Genome-scale phylogeny and comparative genomics of the fungal order Sordariales.</title>
        <authorList>
            <person name="Hensen N."/>
            <person name="Bonometti L."/>
            <person name="Westerberg I."/>
            <person name="Brannstrom I.O."/>
            <person name="Guillou S."/>
            <person name="Cros-Aarteil S."/>
            <person name="Calhoun S."/>
            <person name="Haridas S."/>
            <person name="Kuo A."/>
            <person name="Mondo S."/>
            <person name="Pangilinan J."/>
            <person name="Riley R."/>
            <person name="LaButti K."/>
            <person name="Andreopoulos B."/>
            <person name="Lipzen A."/>
            <person name="Chen C."/>
            <person name="Yan M."/>
            <person name="Daum C."/>
            <person name="Ng V."/>
            <person name="Clum A."/>
            <person name="Steindorff A."/>
            <person name="Ohm R.A."/>
            <person name="Martin F."/>
            <person name="Silar P."/>
            <person name="Natvig D.O."/>
            <person name="Lalanne C."/>
            <person name="Gautier V."/>
            <person name="Ament-Velasquez S.L."/>
            <person name="Kruys A."/>
            <person name="Hutchinson M.I."/>
            <person name="Powell A.J."/>
            <person name="Barry K."/>
            <person name="Miller A.N."/>
            <person name="Grigoriev I.V."/>
            <person name="Debuchy R."/>
            <person name="Gladieux P."/>
            <person name="Hiltunen Thoren M."/>
            <person name="Johannesson H."/>
        </authorList>
    </citation>
    <scope>NUCLEOTIDE SEQUENCE</scope>
    <source>
        <strain evidence="3">PSN293</strain>
    </source>
</reference>
<evidence type="ECO:0000256" key="2">
    <source>
        <dbReference type="SAM" id="MobiDB-lite"/>
    </source>
</evidence>
<feature type="coiled-coil region" evidence="1">
    <location>
        <begin position="174"/>
        <end position="201"/>
    </location>
</feature>
<proteinExistence type="predicted"/>
<comment type="caution">
    <text evidence="3">The sequence shown here is derived from an EMBL/GenBank/DDBJ whole genome shotgun (WGS) entry which is preliminary data.</text>
</comment>
<organism evidence="3 4">
    <name type="scientific">Rhypophila decipiens</name>
    <dbReference type="NCBI Taxonomy" id="261697"/>
    <lineage>
        <taxon>Eukaryota</taxon>
        <taxon>Fungi</taxon>
        <taxon>Dikarya</taxon>
        <taxon>Ascomycota</taxon>
        <taxon>Pezizomycotina</taxon>
        <taxon>Sordariomycetes</taxon>
        <taxon>Sordariomycetidae</taxon>
        <taxon>Sordariales</taxon>
        <taxon>Naviculisporaceae</taxon>
        <taxon>Rhypophila</taxon>
    </lineage>
</organism>
<gene>
    <name evidence="3" type="ORF">QBC37DRAFT_14029</name>
</gene>
<protein>
    <submittedName>
        <fullName evidence="3">Uncharacterized protein</fullName>
    </submittedName>
</protein>
<sequence length="445" mass="48890">MESVAFCICKNCDLLLGKTINLWTKLAHYASPVVVPDDGLLIKAYGKVHEGRKGFILEHCQVQNVACSVCLHELGFKCIATPVNHVLEEGQVFLRLKRVLLRDDENEVDFVFKRVLIRAQSLNGPSTSSGGPSPSANEAVDVFKLQSELQLQQEDISRIDTNGAKVVPSLGSGLTNIERQVKNLQDTLGNVRRDVSGVEEEVKSVKTEVGEVKRLAQSHPPAAAWEERLGSVTSTIGEVQEKLTGLASQLAELTWNKQHVESLESNNKQSAPPGQHDQVMTGILAELAQLRREMDGMRSKGQVQNSTPFPSRDLEILTANMTKIGGRASQVEPLQMEFELLKGRLERMEANGHISDSASGPRPFATGIRQDSPAQLKRSLSKMGGPITQDVASKKQMVSPPGYSNAPTESHDTSPRTRRYHPSTSETYTRLSRSASPDLGNWRDL</sequence>
<dbReference type="SUPFAM" id="SSF57997">
    <property type="entry name" value="Tropomyosin"/>
    <property type="match status" value="1"/>
</dbReference>
<accession>A0AAN7B632</accession>
<feature type="compositionally biased region" description="Polar residues" evidence="2">
    <location>
        <begin position="422"/>
        <end position="435"/>
    </location>
</feature>
<dbReference type="AlphaFoldDB" id="A0AAN7B632"/>
<dbReference type="Proteomes" id="UP001301769">
    <property type="component" value="Unassembled WGS sequence"/>
</dbReference>
<keyword evidence="4" id="KW-1185">Reference proteome</keyword>
<evidence type="ECO:0000256" key="1">
    <source>
        <dbReference type="SAM" id="Coils"/>
    </source>
</evidence>
<evidence type="ECO:0000313" key="4">
    <source>
        <dbReference type="Proteomes" id="UP001301769"/>
    </source>
</evidence>
<keyword evidence="1" id="KW-0175">Coiled coil</keyword>
<evidence type="ECO:0000313" key="3">
    <source>
        <dbReference type="EMBL" id="KAK4211417.1"/>
    </source>
</evidence>
<name>A0AAN7B632_9PEZI</name>
<feature type="region of interest" description="Disordered" evidence="2">
    <location>
        <begin position="353"/>
        <end position="445"/>
    </location>
</feature>
<dbReference type="EMBL" id="MU858150">
    <property type="protein sequence ID" value="KAK4211417.1"/>
    <property type="molecule type" value="Genomic_DNA"/>
</dbReference>
<reference evidence="3" key="2">
    <citation type="submission" date="2023-05" db="EMBL/GenBank/DDBJ databases">
        <authorList>
            <consortium name="Lawrence Berkeley National Laboratory"/>
            <person name="Steindorff A."/>
            <person name="Hensen N."/>
            <person name="Bonometti L."/>
            <person name="Westerberg I."/>
            <person name="Brannstrom I.O."/>
            <person name="Guillou S."/>
            <person name="Cros-Aarteil S."/>
            <person name="Calhoun S."/>
            <person name="Haridas S."/>
            <person name="Kuo A."/>
            <person name="Mondo S."/>
            <person name="Pangilinan J."/>
            <person name="Riley R."/>
            <person name="Labutti K."/>
            <person name="Andreopoulos B."/>
            <person name="Lipzen A."/>
            <person name="Chen C."/>
            <person name="Yanf M."/>
            <person name="Daum C."/>
            <person name="Ng V."/>
            <person name="Clum A."/>
            <person name="Ohm R."/>
            <person name="Martin F."/>
            <person name="Silar P."/>
            <person name="Natvig D."/>
            <person name="Lalanne C."/>
            <person name="Gautier V."/>
            <person name="Ament-Velasquez S.L."/>
            <person name="Kruys A."/>
            <person name="Hutchinson M.I."/>
            <person name="Powell A.J."/>
            <person name="Barry K."/>
            <person name="Miller A.N."/>
            <person name="Grigoriev I.V."/>
            <person name="Debuchy R."/>
            <person name="Gladieux P."/>
            <person name="Thoren M.H."/>
            <person name="Johannesson H."/>
        </authorList>
    </citation>
    <scope>NUCLEOTIDE SEQUENCE</scope>
    <source>
        <strain evidence="3">PSN293</strain>
    </source>
</reference>
<dbReference type="Gene3D" id="1.10.287.1490">
    <property type="match status" value="1"/>
</dbReference>